<name>A0A8F9XMB3_9BACT</name>
<proteinExistence type="predicted"/>
<dbReference type="AlphaFoldDB" id="A0A8F9XMB3"/>
<keyword evidence="2" id="KW-1185">Reference proteome</keyword>
<gene>
    <name evidence="1" type="ORF">K0B96_05455</name>
</gene>
<evidence type="ECO:0000313" key="2">
    <source>
        <dbReference type="Proteomes" id="UP000825051"/>
    </source>
</evidence>
<dbReference type="RefSeq" id="WP_220164718.1">
    <property type="nucleotide sequence ID" value="NZ_CP080507.1"/>
</dbReference>
<reference evidence="1" key="1">
    <citation type="submission" date="2021-08" db="EMBL/GenBank/DDBJ databases">
        <title>Genome of a novel bacterium of the phylum Verrucomicrobia, Oleiharenicola sp. KSB-15.</title>
        <authorList>
            <person name="Chung J.-H."/>
            <person name="Ahn J.-H."/>
            <person name="Yoon Y."/>
            <person name="Kim D.-Y."/>
            <person name="An S.-H."/>
            <person name="Park I."/>
            <person name="Yeon J."/>
        </authorList>
    </citation>
    <scope>NUCLEOTIDE SEQUENCE</scope>
    <source>
        <strain evidence="1">KSB-15</strain>
    </source>
</reference>
<organism evidence="1 2">
    <name type="scientific">Horticoccus luteus</name>
    <dbReference type="NCBI Taxonomy" id="2862869"/>
    <lineage>
        <taxon>Bacteria</taxon>
        <taxon>Pseudomonadati</taxon>
        <taxon>Verrucomicrobiota</taxon>
        <taxon>Opitutia</taxon>
        <taxon>Opitutales</taxon>
        <taxon>Opitutaceae</taxon>
        <taxon>Horticoccus</taxon>
    </lineage>
</organism>
<accession>A0A8F9XMB3</accession>
<dbReference type="KEGG" id="ole:K0B96_05455"/>
<sequence length="91" mass="10014">MSEFPQFFGVSPSQQNALDLFKGEWSTRLPDACGLVASTGPMRGCEDYRIEWFERIVGGFTGKRVLELGPLEGGHSYMLEKGGVGSHCNRS</sequence>
<dbReference type="EMBL" id="CP080507">
    <property type="protein sequence ID" value="QYM80066.1"/>
    <property type="molecule type" value="Genomic_DNA"/>
</dbReference>
<evidence type="ECO:0000313" key="1">
    <source>
        <dbReference type="EMBL" id="QYM80066.1"/>
    </source>
</evidence>
<dbReference type="Proteomes" id="UP000825051">
    <property type="component" value="Chromosome"/>
</dbReference>
<protein>
    <submittedName>
        <fullName evidence="1">Uncharacterized protein</fullName>
    </submittedName>
</protein>